<dbReference type="Pfam" id="PF17786">
    <property type="entry name" value="Mannosidase_ig"/>
    <property type="match status" value="1"/>
</dbReference>
<gene>
    <name evidence="18" type="ORF">SPPG_02596</name>
</gene>
<evidence type="ECO:0000256" key="5">
    <source>
        <dbReference type="ARBA" id="ARBA00011738"/>
    </source>
</evidence>
<evidence type="ECO:0000256" key="11">
    <source>
        <dbReference type="ARBA" id="ARBA00023180"/>
    </source>
</evidence>
<protein>
    <recommendedName>
        <fullName evidence="7">Beta-mannosidase A</fullName>
        <ecNumber evidence="6">3.2.1.25</ecNumber>
    </recommendedName>
    <alternativeName>
        <fullName evidence="13">Mannanase A</fullName>
    </alternativeName>
</protein>
<dbReference type="GO" id="GO:0006516">
    <property type="term" value="P:glycoprotein catabolic process"/>
    <property type="evidence" value="ECO:0007669"/>
    <property type="project" value="TreeGrafter"/>
</dbReference>
<dbReference type="STRING" id="645134.A0A0L0HKZ4"/>
<comment type="similarity">
    <text evidence="4">Belongs to the glycosyl hydrolase 2 family. Beta-mannosidase A subfamily.</text>
</comment>
<dbReference type="InterPro" id="IPR036156">
    <property type="entry name" value="Beta-gal/glucu_dom_sf"/>
</dbReference>
<dbReference type="Proteomes" id="UP000053201">
    <property type="component" value="Unassembled WGS sequence"/>
</dbReference>
<feature type="signal peptide" evidence="14">
    <location>
        <begin position="1"/>
        <end position="20"/>
    </location>
</feature>
<dbReference type="FunFam" id="3.20.20.80:FF:000050">
    <property type="entry name" value="Beta-mannosidase B"/>
    <property type="match status" value="1"/>
</dbReference>
<dbReference type="EMBL" id="KQ257453">
    <property type="protein sequence ID" value="KND02096.1"/>
    <property type="molecule type" value="Genomic_DNA"/>
</dbReference>
<evidence type="ECO:0000259" key="15">
    <source>
        <dbReference type="Pfam" id="PF17753"/>
    </source>
</evidence>
<organism evidence="18 19">
    <name type="scientific">Spizellomyces punctatus (strain DAOM BR117)</name>
    <dbReference type="NCBI Taxonomy" id="645134"/>
    <lineage>
        <taxon>Eukaryota</taxon>
        <taxon>Fungi</taxon>
        <taxon>Fungi incertae sedis</taxon>
        <taxon>Chytridiomycota</taxon>
        <taxon>Chytridiomycota incertae sedis</taxon>
        <taxon>Chytridiomycetes</taxon>
        <taxon>Spizellomycetales</taxon>
        <taxon>Spizellomycetaceae</taxon>
        <taxon>Spizellomyces</taxon>
    </lineage>
</organism>
<comment type="catalytic activity">
    <reaction evidence="1">
        <text>Hydrolysis of terminal, non-reducing beta-D-mannose residues in beta-D-mannosides.</text>
        <dbReference type="EC" id="3.2.1.25"/>
    </reaction>
</comment>
<dbReference type="UniPathway" id="UPA00280"/>
<dbReference type="VEuPathDB" id="FungiDB:SPPG_02596"/>
<dbReference type="GeneID" id="27686170"/>
<evidence type="ECO:0000256" key="14">
    <source>
        <dbReference type="SAM" id="SignalP"/>
    </source>
</evidence>
<reference evidence="18 19" key="1">
    <citation type="submission" date="2009-08" db="EMBL/GenBank/DDBJ databases">
        <title>The Genome Sequence of Spizellomyces punctatus strain DAOM BR117.</title>
        <authorList>
            <consortium name="The Broad Institute Genome Sequencing Platform"/>
            <person name="Russ C."/>
            <person name="Cuomo C."/>
            <person name="Shea T."/>
            <person name="Young S.K."/>
            <person name="Zeng Q."/>
            <person name="Koehrsen M."/>
            <person name="Haas B."/>
            <person name="Borodovsky M."/>
            <person name="Guigo R."/>
            <person name="Alvarado L."/>
            <person name="Berlin A."/>
            <person name="Bochicchio J."/>
            <person name="Borenstein D."/>
            <person name="Chapman S."/>
            <person name="Chen Z."/>
            <person name="Engels R."/>
            <person name="Freedman E."/>
            <person name="Gellesch M."/>
            <person name="Goldberg J."/>
            <person name="Griggs A."/>
            <person name="Gujja S."/>
            <person name="Heiman D."/>
            <person name="Hepburn T."/>
            <person name="Howarth C."/>
            <person name="Jen D."/>
            <person name="Larson L."/>
            <person name="Lewis B."/>
            <person name="Mehta T."/>
            <person name="Park D."/>
            <person name="Pearson M."/>
            <person name="Roberts A."/>
            <person name="Saif S."/>
            <person name="Shenoy N."/>
            <person name="Sisk P."/>
            <person name="Stolte C."/>
            <person name="Sykes S."/>
            <person name="Thomson T."/>
            <person name="Walk T."/>
            <person name="White J."/>
            <person name="Yandava C."/>
            <person name="Burger G."/>
            <person name="Gray M.W."/>
            <person name="Holland P.W.H."/>
            <person name="King N."/>
            <person name="Lang F.B.F."/>
            <person name="Roger A.J."/>
            <person name="Ruiz-Trillo I."/>
            <person name="Lander E."/>
            <person name="Nusbaum C."/>
        </authorList>
    </citation>
    <scope>NUCLEOTIDE SEQUENCE [LARGE SCALE GENOMIC DNA]</scope>
    <source>
        <strain evidence="18 19">DAOM BR117</strain>
    </source>
</reference>
<dbReference type="InterPro" id="IPR013783">
    <property type="entry name" value="Ig-like_fold"/>
</dbReference>
<keyword evidence="8" id="KW-0964">Secreted</keyword>
<dbReference type="Pfam" id="PF17753">
    <property type="entry name" value="Ig_mannosidase"/>
    <property type="match status" value="1"/>
</dbReference>
<feature type="domain" description="Beta-mannosidase-like galactose-binding" evidence="17">
    <location>
        <begin position="40"/>
        <end position="217"/>
    </location>
</feature>
<evidence type="ECO:0000256" key="6">
    <source>
        <dbReference type="ARBA" id="ARBA00012754"/>
    </source>
</evidence>
<keyword evidence="12" id="KW-0326">Glycosidase</keyword>
<keyword evidence="10" id="KW-0378">Hydrolase</keyword>
<feature type="chain" id="PRO_5005540164" description="Beta-mannosidase A" evidence="14">
    <location>
        <begin position="21"/>
        <end position="944"/>
    </location>
</feature>
<dbReference type="Pfam" id="PF22666">
    <property type="entry name" value="Glyco_hydro_2_N2"/>
    <property type="match status" value="1"/>
</dbReference>
<dbReference type="OrthoDB" id="2866996at2759"/>
<name>A0A0L0HKZ4_SPIPD</name>
<evidence type="ECO:0000256" key="8">
    <source>
        <dbReference type="ARBA" id="ARBA00022525"/>
    </source>
</evidence>
<evidence type="ECO:0000256" key="13">
    <source>
        <dbReference type="ARBA" id="ARBA00031061"/>
    </source>
</evidence>
<keyword evidence="9 14" id="KW-0732">Signal</keyword>
<accession>A0A0L0HKZ4</accession>
<evidence type="ECO:0000256" key="3">
    <source>
        <dbReference type="ARBA" id="ARBA00004740"/>
    </source>
</evidence>
<evidence type="ECO:0000256" key="7">
    <source>
        <dbReference type="ARBA" id="ARBA00021795"/>
    </source>
</evidence>
<evidence type="ECO:0000256" key="9">
    <source>
        <dbReference type="ARBA" id="ARBA00022729"/>
    </source>
</evidence>
<dbReference type="InterPro" id="IPR054593">
    <property type="entry name" value="Beta-mannosidase-like_N2"/>
</dbReference>
<dbReference type="SUPFAM" id="SSF49785">
    <property type="entry name" value="Galactose-binding domain-like"/>
    <property type="match status" value="1"/>
</dbReference>
<dbReference type="SUPFAM" id="SSF49303">
    <property type="entry name" value="beta-Galactosidase/glucuronidase domain"/>
    <property type="match status" value="2"/>
</dbReference>
<evidence type="ECO:0000259" key="16">
    <source>
        <dbReference type="Pfam" id="PF17786"/>
    </source>
</evidence>
<evidence type="ECO:0000259" key="17">
    <source>
        <dbReference type="Pfam" id="PF22666"/>
    </source>
</evidence>
<feature type="domain" description="Beta-mannosidase Ig-fold" evidence="15">
    <location>
        <begin position="860"/>
        <end position="940"/>
    </location>
</feature>
<evidence type="ECO:0000256" key="10">
    <source>
        <dbReference type="ARBA" id="ARBA00022801"/>
    </source>
</evidence>
<dbReference type="eggNOG" id="KOG2230">
    <property type="taxonomic scope" value="Eukaryota"/>
</dbReference>
<dbReference type="GO" id="GO:0005576">
    <property type="term" value="C:extracellular region"/>
    <property type="evidence" value="ECO:0007669"/>
    <property type="project" value="UniProtKB-SubCell"/>
</dbReference>
<dbReference type="RefSeq" id="XP_016610135.1">
    <property type="nucleotide sequence ID" value="XM_016750877.1"/>
</dbReference>
<dbReference type="SUPFAM" id="SSF51445">
    <property type="entry name" value="(Trans)glycosidases"/>
    <property type="match status" value="1"/>
</dbReference>
<comment type="pathway">
    <text evidence="3">Glycan metabolism; N-glycan degradation.</text>
</comment>
<sequence length="944" mass="108219">MHPTLILLVIFILTIPHITSHSLPIHQSDDQVLKLSELSWTVYNVNKSIIIPAVVPGQIHMDLLRAGVIEEPYVGSNELYQRWIAYEPTWTYTAALHNLAAWNQYKKYYLRFDGLDTPCNITIGNHHIGTAANQFRQWVFDVTDVLHKTLNRDDAINITIAFRSPVKYAREVRDRSEVFPSVARTQYVFPNREYIRKIQSDFGWDWGPAFSPVGIWKPAYLIGLGSSCETIGCNYHGSEFVHELNTFIDIYRKGQIPNLPPDQSAPWIVNVSISLVSSDVFQNPSMVLSFPELGITSENLRVNRINVGKNYVDAHIIVENDIPQLWWPWTLGKPCLYNLTIKLLPSPTSRPLIYSKRTAFRTIVLNLLPYPSPQTLPNGGPYTPGDQFHFEINGKTIYTKGSNWVPADSFQSRISSEKRWRLLTNAVQSNMNMIRVWGGGLYEADELYDFADELGLLMWSELQFSVSLYPTDKAFVENVIPEVEYNVRRLNRHPSLALWAANNEIEWFVERVNQTFPNNGTHYLDEYNYLFVDTLQHVVKSITRSITYLHSSTSQGYLSGPDPWIARYLNKTQGELYGSSENWNFRVEVAEDVGRYPTSRFVNEFGFHSMPSIHSWDEVLESPDDFQFNSTVIVARNRKPPAGSTEWPNPNSPQGMGEMTRAVISHYPIPNRSNPRENFTMWCHATQLFQAQFMQWQIQYYRLGAGRPENNLGSIVWQFNDIWQAPSWSGIEYNLRWKVVQYHIARVYQPVIISPIYNITSKSLSIYVTSDRHCSVTGTAKRTWYTWTGEKISSVSTDFTALALNNSLVWHTTGTGDMVPQGYHVRDVWLLLEVTAQDSEGKEYKHENYFTPVGLTSANLQNPQLTLTPSTTNSNTIIIKSKGGVAVYAWLDHPSCLKGHFSDNSFFVIPGFPREISFEAGANNCEGDWRDNVKVYSVWNYNHE</sequence>
<dbReference type="OMA" id="PWKPAYI"/>
<comment type="subcellular location">
    <subcellularLocation>
        <location evidence="2">Secreted</location>
    </subcellularLocation>
</comment>
<dbReference type="InterPro" id="IPR041447">
    <property type="entry name" value="Mannosidase_ig"/>
</dbReference>
<dbReference type="InterPro" id="IPR017853">
    <property type="entry name" value="GH"/>
</dbReference>
<dbReference type="Gene3D" id="2.60.120.260">
    <property type="entry name" value="Galactose-binding domain-like"/>
    <property type="match status" value="1"/>
</dbReference>
<dbReference type="InParanoid" id="A0A0L0HKZ4"/>
<proteinExistence type="inferred from homology"/>
<dbReference type="Gene3D" id="3.20.20.80">
    <property type="entry name" value="Glycosidases"/>
    <property type="match status" value="1"/>
</dbReference>
<dbReference type="PANTHER" id="PTHR43730">
    <property type="entry name" value="BETA-MANNOSIDASE"/>
    <property type="match status" value="1"/>
</dbReference>
<dbReference type="InterPro" id="IPR050887">
    <property type="entry name" value="Beta-mannosidase_GH2"/>
</dbReference>
<evidence type="ECO:0000313" key="19">
    <source>
        <dbReference type="Proteomes" id="UP000053201"/>
    </source>
</evidence>
<dbReference type="GO" id="GO:0004567">
    <property type="term" value="F:beta-mannosidase activity"/>
    <property type="evidence" value="ECO:0007669"/>
    <property type="project" value="UniProtKB-EC"/>
</dbReference>
<evidence type="ECO:0000313" key="18">
    <source>
        <dbReference type="EMBL" id="KND02096.1"/>
    </source>
</evidence>
<evidence type="ECO:0000256" key="2">
    <source>
        <dbReference type="ARBA" id="ARBA00004613"/>
    </source>
</evidence>
<dbReference type="InterPro" id="IPR041625">
    <property type="entry name" value="Beta-mannosidase_Ig"/>
</dbReference>
<feature type="domain" description="Mannosidase Ig/CBM-like" evidence="16">
    <location>
        <begin position="763"/>
        <end position="838"/>
    </location>
</feature>
<evidence type="ECO:0000256" key="1">
    <source>
        <dbReference type="ARBA" id="ARBA00000829"/>
    </source>
</evidence>
<dbReference type="PANTHER" id="PTHR43730:SF5">
    <property type="entry name" value="BETA-MANNOSIDASE A"/>
    <property type="match status" value="1"/>
</dbReference>
<keyword evidence="19" id="KW-1185">Reference proteome</keyword>
<comment type="subunit">
    <text evidence="5">Homodimer.</text>
</comment>
<evidence type="ECO:0000256" key="12">
    <source>
        <dbReference type="ARBA" id="ARBA00023295"/>
    </source>
</evidence>
<evidence type="ECO:0000256" key="4">
    <source>
        <dbReference type="ARBA" id="ARBA00007483"/>
    </source>
</evidence>
<dbReference type="InterPro" id="IPR008979">
    <property type="entry name" value="Galactose-bd-like_sf"/>
</dbReference>
<dbReference type="Gene3D" id="2.60.40.10">
    <property type="entry name" value="Immunoglobulins"/>
    <property type="match status" value="3"/>
</dbReference>
<dbReference type="EC" id="3.2.1.25" evidence="6"/>
<keyword evidence="11" id="KW-0325">Glycoprotein</keyword>
<dbReference type="AlphaFoldDB" id="A0A0L0HKZ4"/>